<reference evidence="5 6" key="1">
    <citation type="journal article" date="2009" name="Appl. Environ. Microbiol.">
        <title>Community genomic and proteomic analyses of chemoautotrophic iron-oxidizing "Leptospirillum rubarum" (Group II) and "Leptospirillum ferrodiazotrophum" (Group III) bacteria in acid mine drainage biofilms.</title>
        <authorList>
            <person name="Goltsman D.S."/>
            <person name="Denef V.J."/>
            <person name="Singer S.W."/>
            <person name="VerBerkmoes N.C."/>
            <person name="Lefsrud M."/>
            <person name="Mueller R.S."/>
            <person name="Dick G.J."/>
            <person name="Sun C.L."/>
            <person name="Wheeler K.E."/>
            <person name="Zemla A."/>
            <person name="Baker B.J."/>
            <person name="Hauser L."/>
            <person name="Land M."/>
            <person name="Shah M.B."/>
            <person name="Thelen M.P."/>
            <person name="Hettich R.L."/>
            <person name="Banfield J.F."/>
        </authorList>
    </citation>
    <scope>NUCLEOTIDE SEQUENCE [LARGE SCALE GENOMIC DNA]</scope>
</reference>
<evidence type="ECO:0000313" key="5">
    <source>
        <dbReference type="EMBL" id="EES52213.1"/>
    </source>
</evidence>
<keyword evidence="6" id="KW-1185">Reference proteome</keyword>
<proteinExistence type="predicted"/>
<dbReference type="PANTHER" id="PTHR34069:SF2">
    <property type="entry name" value="BETA-KETOACYL-[ACYL-CARRIER-PROTEIN] SYNTHASE III"/>
    <property type="match status" value="1"/>
</dbReference>
<feature type="domain" description="Beta-ketoacyl-[acyl-carrier-protein] synthase III C-terminal" evidence="3">
    <location>
        <begin position="242"/>
        <end position="326"/>
    </location>
</feature>
<dbReference type="InterPro" id="IPR013747">
    <property type="entry name" value="ACP_syn_III_C"/>
</dbReference>
<feature type="domain" description="Beta-ketoacyl-[acyl-carrier-protein] synthase III N-terminal" evidence="4">
    <location>
        <begin position="117"/>
        <end position="185"/>
    </location>
</feature>
<evidence type="ECO:0000256" key="2">
    <source>
        <dbReference type="ARBA" id="ARBA00023315"/>
    </source>
</evidence>
<dbReference type="SUPFAM" id="SSF53901">
    <property type="entry name" value="Thiolase-like"/>
    <property type="match status" value="1"/>
</dbReference>
<dbReference type="Proteomes" id="UP000009374">
    <property type="component" value="Unassembled WGS sequence"/>
</dbReference>
<evidence type="ECO:0000259" key="4">
    <source>
        <dbReference type="Pfam" id="PF08545"/>
    </source>
</evidence>
<dbReference type="GO" id="GO:0004315">
    <property type="term" value="F:3-oxoacyl-[acyl-carrier-protein] synthase activity"/>
    <property type="evidence" value="ECO:0007669"/>
    <property type="project" value="InterPro"/>
</dbReference>
<dbReference type="GO" id="GO:0044550">
    <property type="term" value="P:secondary metabolite biosynthetic process"/>
    <property type="evidence" value="ECO:0007669"/>
    <property type="project" value="TreeGrafter"/>
</dbReference>
<dbReference type="Gene3D" id="3.40.47.10">
    <property type="match status" value="1"/>
</dbReference>
<accession>C6HYC8</accession>
<protein>
    <submittedName>
        <fullName evidence="5">3-oxoacyl-[acyl-carrier-protein] synthase 3</fullName>
    </submittedName>
</protein>
<dbReference type="Pfam" id="PF08545">
    <property type="entry name" value="ACP_syn_III"/>
    <property type="match status" value="1"/>
</dbReference>
<dbReference type="InterPro" id="IPR013751">
    <property type="entry name" value="ACP_syn_III_N"/>
</dbReference>
<keyword evidence="2" id="KW-0012">Acyltransferase</keyword>
<dbReference type="PANTHER" id="PTHR34069">
    <property type="entry name" value="3-OXOACYL-[ACYL-CARRIER-PROTEIN] SYNTHASE 3"/>
    <property type="match status" value="1"/>
</dbReference>
<evidence type="ECO:0000259" key="3">
    <source>
        <dbReference type="Pfam" id="PF08541"/>
    </source>
</evidence>
<gene>
    <name evidence="5" type="ORF">UBAL3_94240005</name>
</gene>
<sequence>MTSIPESALARPVFLVAVDYAVGGRTVTNDELARTTKIPAASILALTGVRRRSYAPFEETEDLAFRATEHLLSRLPPDTGPPGMLLLATTTPASHIPATAMRLHRRLYPAGGGPPALDIGGSCAAFMTGLVAARSLVGSGAVDSLLLVNAEKKTRHLCPVHAPETALLFGDGASAAWICARPPAGRTVLRLSRLRIGADGGAAGLVTYGFDPESGRKILHMEGGGLFRKAVRTLSREIGRLMEEEGLSPEKTGALVLHQANRRIVSGISERLGFPREKVPLTLCDHGNTSSASLGITLGDFFAGEGRSLPRGPLLLGAAGGGITWGVGRLDPVET</sequence>
<dbReference type="InterPro" id="IPR016039">
    <property type="entry name" value="Thiolase-like"/>
</dbReference>
<evidence type="ECO:0000256" key="1">
    <source>
        <dbReference type="ARBA" id="ARBA00022679"/>
    </source>
</evidence>
<dbReference type="EMBL" id="GG693878">
    <property type="protein sequence ID" value="EES52213.1"/>
    <property type="molecule type" value="Genomic_DNA"/>
</dbReference>
<evidence type="ECO:0000313" key="6">
    <source>
        <dbReference type="Proteomes" id="UP000009374"/>
    </source>
</evidence>
<keyword evidence="1" id="KW-0808">Transferase</keyword>
<dbReference type="AlphaFoldDB" id="C6HYC8"/>
<dbReference type="Pfam" id="PF08541">
    <property type="entry name" value="ACP_syn_III_C"/>
    <property type="match status" value="1"/>
</dbReference>
<organism evidence="5 6">
    <name type="scientific">Leptospirillum ferrodiazotrophum</name>
    <dbReference type="NCBI Taxonomy" id="412449"/>
    <lineage>
        <taxon>Bacteria</taxon>
        <taxon>Pseudomonadati</taxon>
        <taxon>Nitrospirota</taxon>
        <taxon>Nitrospiria</taxon>
        <taxon>Nitrospirales</taxon>
        <taxon>Nitrospiraceae</taxon>
        <taxon>Leptospirillum</taxon>
    </lineage>
</organism>
<dbReference type="GO" id="GO:0006633">
    <property type="term" value="P:fatty acid biosynthetic process"/>
    <property type="evidence" value="ECO:0007669"/>
    <property type="project" value="InterPro"/>
</dbReference>
<name>C6HYC8_9BACT</name>